<dbReference type="KEGG" id="ksn:43588102"/>
<dbReference type="PANTHER" id="PTHR12286:SF5">
    <property type="entry name" value="SACCHAROPINE DEHYDROGENASE-LIKE OXIDOREDUCTASE"/>
    <property type="match status" value="1"/>
</dbReference>
<name>A0A5M6C0I2_9TREE</name>
<protein>
    <submittedName>
        <fullName evidence="2">Uncharacterized protein</fullName>
    </submittedName>
</protein>
<accession>A0A5M6C0I2</accession>
<dbReference type="GO" id="GO:0005886">
    <property type="term" value="C:plasma membrane"/>
    <property type="evidence" value="ECO:0007669"/>
    <property type="project" value="TreeGrafter"/>
</dbReference>
<dbReference type="Pfam" id="PF03435">
    <property type="entry name" value="Sacchrp_dh_NADP"/>
    <property type="match status" value="1"/>
</dbReference>
<dbReference type="GO" id="GO:0009247">
    <property type="term" value="P:glycolipid biosynthetic process"/>
    <property type="evidence" value="ECO:0007669"/>
    <property type="project" value="TreeGrafter"/>
</dbReference>
<evidence type="ECO:0000313" key="2">
    <source>
        <dbReference type="EMBL" id="WWD19827.1"/>
    </source>
</evidence>
<dbReference type="InterPro" id="IPR005097">
    <property type="entry name" value="Sacchrp_dh_NADP-bd"/>
</dbReference>
<dbReference type="GO" id="GO:0005811">
    <property type="term" value="C:lipid droplet"/>
    <property type="evidence" value="ECO:0007669"/>
    <property type="project" value="TreeGrafter"/>
</dbReference>
<gene>
    <name evidence="2" type="ORF">CI109_104293</name>
</gene>
<dbReference type="PANTHER" id="PTHR12286">
    <property type="entry name" value="SACCHAROPINE DEHYDROGENASE-LIKE OXIDOREDUCTASE"/>
    <property type="match status" value="1"/>
</dbReference>
<dbReference type="Gene3D" id="3.40.50.720">
    <property type="entry name" value="NAD(P)-binding Rossmann-like Domain"/>
    <property type="match status" value="1"/>
</dbReference>
<proteinExistence type="inferred from homology"/>
<dbReference type="AlphaFoldDB" id="A0A5M6C0I2"/>
<dbReference type="OrthoDB" id="10268090at2759"/>
<reference evidence="2" key="2">
    <citation type="submission" date="2024-01" db="EMBL/GenBank/DDBJ databases">
        <title>Comparative genomics of Cryptococcus and Kwoniella reveals pathogenesis evolution and contrasting modes of karyotype evolution via chromosome fusion or intercentromeric recombination.</title>
        <authorList>
            <person name="Coelho M.A."/>
            <person name="David-Palma M."/>
            <person name="Shea T."/>
            <person name="Bowers K."/>
            <person name="McGinley-Smith S."/>
            <person name="Mohammad A.W."/>
            <person name="Gnirke A."/>
            <person name="Yurkov A.M."/>
            <person name="Nowrousian M."/>
            <person name="Sun S."/>
            <person name="Cuomo C.A."/>
            <person name="Heitman J."/>
        </authorList>
    </citation>
    <scope>NUCLEOTIDE SEQUENCE</scope>
    <source>
        <strain evidence="2">CBS 12478</strain>
    </source>
</reference>
<dbReference type="InterPro" id="IPR051276">
    <property type="entry name" value="Saccharopine_DH-like_oxidrdct"/>
</dbReference>
<sequence length="436" mass="47125">MSEQQHKPTLIVYGATSFTARQLLKYLESHPESSQFKFILSGRNAGRLESVNARLNTPREIEVADLADEARVKELVKKGDVILNLAGPYRWHNAENLIRACAESGTHYVDLCGESAFLATTVIPKYHDLAASTGANIIPATAFDSAPSDLTTYLSLKTLQTAHPGSTLTDSTSLFKAKATVAGGTVQSMVSIAELPASQRRGGEFDLCPGTTKSLSSTRPQLTYSLPSPPLSSRRWGSFFFMYPFNRTIVRRSQYLSALSNPSLTGSKEPVHGEGMSYSEGMDFGVGRFRSGLASLGFFMFFGLFFSGRPIRNLLLRAFPKPGEGATPEELESGHYTVTNVSTSKPLPSGETVQVVTTFDADGDPGYLSTAYMLAESALSLVLPPPEGTSLPPLSKQGGVLTPSTALGGVFVERLKRTGKFRINSEIVSSENKKTR</sequence>
<evidence type="ECO:0000313" key="3">
    <source>
        <dbReference type="Proteomes" id="UP000322225"/>
    </source>
</evidence>
<reference evidence="2" key="1">
    <citation type="submission" date="2017-08" db="EMBL/GenBank/DDBJ databases">
        <authorList>
            <person name="Cuomo C."/>
            <person name="Billmyre B."/>
            <person name="Heitman J."/>
        </authorList>
    </citation>
    <scope>NUCLEOTIDE SEQUENCE</scope>
    <source>
        <strain evidence="2">CBS 12478</strain>
    </source>
</reference>
<dbReference type="GeneID" id="43588102"/>
<organism evidence="2 3">
    <name type="scientific">Kwoniella shandongensis</name>
    <dbReference type="NCBI Taxonomy" id="1734106"/>
    <lineage>
        <taxon>Eukaryota</taxon>
        <taxon>Fungi</taxon>
        <taxon>Dikarya</taxon>
        <taxon>Basidiomycota</taxon>
        <taxon>Agaricomycotina</taxon>
        <taxon>Tremellomycetes</taxon>
        <taxon>Tremellales</taxon>
        <taxon>Cryptococcaceae</taxon>
        <taxon>Kwoniella</taxon>
    </lineage>
</organism>
<keyword evidence="3" id="KW-1185">Reference proteome</keyword>
<evidence type="ECO:0000256" key="1">
    <source>
        <dbReference type="ARBA" id="ARBA00038048"/>
    </source>
</evidence>
<dbReference type="InterPro" id="IPR036291">
    <property type="entry name" value="NAD(P)-bd_dom_sf"/>
</dbReference>
<dbReference type="RefSeq" id="XP_031861575.1">
    <property type="nucleotide sequence ID" value="XM_032003973.1"/>
</dbReference>
<comment type="similarity">
    <text evidence="1">Belongs to the saccharopine dehydrogenase family.</text>
</comment>
<dbReference type="GO" id="GO:0005739">
    <property type="term" value="C:mitochondrion"/>
    <property type="evidence" value="ECO:0007669"/>
    <property type="project" value="TreeGrafter"/>
</dbReference>
<dbReference type="SUPFAM" id="SSF51735">
    <property type="entry name" value="NAD(P)-binding Rossmann-fold domains"/>
    <property type="match status" value="1"/>
</dbReference>
<dbReference type="EMBL" id="CP144057">
    <property type="protein sequence ID" value="WWD19827.1"/>
    <property type="molecule type" value="Genomic_DNA"/>
</dbReference>
<dbReference type="Proteomes" id="UP000322225">
    <property type="component" value="Chromosome 7"/>
</dbReference>